<gene>
    <name evidence="2" type="ORF">ACFSR2_23555</name>
</gene>
<comment type="caution">
    <text evidence="2">The sequence shown here is derived from an EMBL/GenBank/DDBJ whole genome shotgun (WGS) entry which is preliminary data.</text>
</comment>
<evidence type="ECO:0000313" key="3">
    <source>
        <dbReference type="Proteomes" id="UP001597510"/>
    </source>
</evidence>
<feature type="coiled-coil region" evidence="1">
    <location>
        <begin position="29"/>
        <end position="114"/>
    </location>
</feature>
<reference evidence="3" key="1">
    <citation type="journal article" date="2019" name="Int. J. Syst. Evol. Microbiol.">
        <title>The Global Catalogue of Microorganisms (GCM) 10K type strain sequencing project: providing services to taxonomists for standard genome sequencing and annotation.</title>
        <authorList>
            <consortium name="The Broad Institute Genomics Platform"/>
            <consortium name="The Broad Institute Genome Sequencing Center for Infectious Disease"/>
            <person name="Wu L."/>
            <person name="Ma J."/>
        </authorList>
    </citation>
    <scope>NUCLEOTIDE SEQUENCE [LARGE SCALE GENOMIC DNA]</scope>
    <source>
        <strain evidence="3">KCTC 52344</strain>
    </source>
</reference>
<dbReference type="RefSeq" id="WP_340238866.1">
    <property type="nucleotide sequence ID" value="NZ_JBBEWC010000010.1"/>
</dbReference>
<evidence type="ECO:0000313" key="2">
    <source>
        <dbReference type="EMBL" id="MFD2523897.1"/>
    </source>
</evidence>
<keyword evidence="1" id="KW-0175">Coiled coil</keyword>
<dbReference type="EMBL" id="JBHULC010000039">
    <property type="protein sequence ID" value="MFD2523897.1"/>
    <property type="molecule type" value="Genomic_DNA"/>
</dbReference>
<sequence>MKNRIIRISIIAFIASTLFTSCISNKKKLDNAETKVAMAQKDLDRANEEYRADMASYRIETSEKIAANEKSILEFNAKIADKNEETEMRYEQQIAELKLKNREMKKKMEDYKDDGRQGWEKFKIEFGHDMDELGRAFKVITVKNTN</sequence>
<dbReference type="PROSITE" id="PS51257">
    <property type="entry name" value="PROKAR_LIPOPROTEIN"/>
    <property type="match status" value="1"/>
</dbReference>
<organism evidence="2 3">
    <name type="scientific">Emticicia soli</name>
    <dbReference type="NCBI Taxonomy" id="2027878"/>
    <lineage>
        <taxon>Bacteria</taxon>
        <taxon>Pseudomonadati</taxon>
        <taxon>Bacteroidota</taxon>
        <taxon>Cytophagia</taxon>
        <taxon>Cytophagales</taxon>
        <taxon>Leadbetterellaceae</taxon>
        <taxon>Emticicia</taxon>
    </lineage>
</organism>
<dbReference type="Proteomes" id="UP001597510">
    <property type="component" value="Unassembled WGS sequence"/>
</dbReference>
<accession>A0ABW5JCW1</accession>
<evidence type="ECO:0008006" key="4">
    <source>
        <dbReference type="Google" id="ProtNLM"/>
    </source>
</evidence>
<name>A0ABW5JCW1_9BACT</name>
<protein>
    <recommendedName>
        <fullName evidence="4">Peptidase M23</fullName>
    </recommendedName>
</protein>
<evidence type="ECO:0000256" key="1">
    <source>
        <dbReference type="SAM" id="Coils"/>
    </source>
</evidence>
<proteinExistence type="predicted"/>
<keyword evidence="3" id="KW-1185">Reference proteome</keyword>